<comment type="caution">
    <text evidence="7">The sequence shown here is derived from an EMBL/GenBank/DDBJ whole genome shotgun (WGS) entry which is preliminary data.</text>
</comment>
<feature type="transmembrane region" description="Helical" evidence="6">
    <location>
        <begin position="106"/>
        <end position="129"/>
    </location>
</feature>
<feature type="transmembrane region" description="Helical" evidence="6">
    <location>
        <begin position="307"/>
        <end position="329"/>
    </location>
</feature>
<keyword evidence="2 6" id="KW-0812">Transmembrane</keyword>
<dbReference type="PANTHER" id="PTHR11785:SF512">
    <property type="entry name" value="SOBREMESA, ISOFORM B"/>
    <property type="match status" value="1"/>
</dbReference>
<evidence type="ECO:0000256" key="2">
    <source>
        <dbReference type="ARBA" id="ARBA00022692"/>
    </source>
</evidence>
<accession>A0ABW5GS97</accession>
<feature type="transmembrane region" description="Helical" evidence="6">
    <location>
        <begin position="75"/>
        <end position="94"/>
    </location>
</feature>
<keyword evidence="4 6" id="KW-0472">Membrane</keyword>
<feature type="transmembrane region" description="Helical" evidence="6">
    <location>
        <begin position="412"/>
        <end position="430"/>
    </location>
</feature>
<feature type="transmembrane region" description="Helical" evidence="6">
    <location>
        <begin position="149"/>
        <end position="166"/>
    </location>
</feature>
<feature type="transmembrane region" description="Helical" evidence="6">
    <location>
        <begin position="436"/>
        <end position="456"/>
    </location>
</feature>
<dbReference type="PIRSF" id="PIRSF006060">
    <property type="entry name" value="AA_transporter"/>
    <property type="match status" value="1"/>
</dbReference>
<keyword evidence="3 6" id="KW-1133">Transmembrane helix</keyword>
<evidence type="ECO:0000313" key="8">
    <source>
        <dbReference type="Proteomes" id="UP001597419"/>
    </source>
</evidence>
<feature type="region of interest" description="Disordered" evidence="5">
    <location>
        <begin position="1"/>
        <end position="20"/>
    </location>
</feature>
<comment type="subcellular location">
    <subcellularLocation>
        <location evidence="1">Membrane</location>
        <topology evidence="1">Multi-pass membrane protein</topology>
    </subcellularLocation>
</comment>
<feature type="transmembrane region" description="Helical" evidence="6">
    <location>
        <begin position="218"/>
        <end position="236"/>
    </location>
</feature>
<evidence type="ECO:0000256" key="5">
    <source>
        <dbReference type="SAM" id="MobiDB-lite"/>
    </source>
</evidence>
<protein>
    <submittedName>
        <fullName evidence="7">APC family permease</fullName>
    </submittedName>
</protein>
<feature type="transmembrane region" description="Helical" evidence="6">
    <location>
        <begin position="178"/>
        <end position="198"/>
    </location>
</feature>
<evidence type="ECO:0000313" key="7">
    <source>
        <dbReference type="EMBL" id="MFD2463783.1"/>
    </source>
</evidence>
<organism evidence="7 8">
    <name type="scientific">Amycolatopsis samaneae</name>
    <dbReference type="NCBI Taxonomy" id="664691"/>
    <lineage>
        <taxon>Bacteria</taxon>
        <taxon>Bacillati</taxon>
        <taxon>Actinomycetota</taxon>
        <taxon>Actinomycetes</taxon>
        <taxon>Pseudonocardiales</taxon>
        <taxon>Pseudonocardiaceae</taxon>
        <taxon>Amycolatopsis</taxon>
    </lineage>
</organism>
<keyword evidence="8" id="KW-1185">Reference proteome</keyword>
<sequence length="486" mass="51710">MSSPTRPGGPGKAVSPPPAGLERRIGPLQATAINMTQMCGIGPFVTIPLVVSALGGPQAMFGWIIGAIIALADGLIWAELGAAMPGAGGTYIYLREAFQYRTGRMMPFLFVWSAVLFIPLIMSSGIIGLVQYLGYLFPAVVEGSGVSPLGKIVGIAIVLVIVLALFRKIGQIGKLTTVLFVVMLFAALAVIVAAFSHFDAGQAFAFTPGAFSFPSGAFWAGLASGLLTAVYDYLGYNTAAYLGGEVRAPGRTLPRAIVFSILGIMTLYFLLQVGVLGSIPLEELKSATSVASTVLEQAWGSGVAKTLTVLIVVAAIGSVFAGLLGGSRVPYEAARDKVFLRAFGKLHPRLNMPTLGVVTMGFLTAVFSLFSLSEVINAALACLILLQSLAQVAAIVVLRRRQPGLKRPYRQWLYPVPTIVAAIGWVYIFVFSNDSFSKYLAIGWVVFGLLIFLVWAKAEKTWPFGPKEIRETFVEDGVTENEGTQA</sequence>
<reference evidence="8" key="1">
    <citation type="journal article" date="2019" name="Int. J. Syst. Evol. Microbiol.">
        <title>The Global Catalogue of Microorganisms (GCM) 10K type strain sequencing project: providing services to taxonomists for standard genome sequencing and annotation.</title>
        <authorList>
            <consortium name="The Broad Institute Genomics Platform"/>
            <consortium name="The Broad Institute Genome Sequencing Center for Infectious Disease"/>
            <person name="Wu L."/>
            <person name="Ma J."/>
        </authorList>
    </citation>
    <scope>NUCLEOTIDE SEQUENCE [LARGE SCALE GENOMIC DNA]</scope>
    <source>
        <strain evidence="8">CGMCC 4.7643</strain>
    </source>
</reference>
<name>A0ABW5GS97_9PSEU</name>
<evidence type="ECO:0000256" key="6">
    <source>
        <dbReference type="SAM" id="Phobius"/>
    </source>
</evidence>
<evidence type="ECO:0000256" key="3">
    <source>
        <dbReference type="ARBA" id="ARBA00022989"/>
    </source>
</evidence>
<dbReference type="EMBL" id="JBHUKU010000022">
    <property type="protein sequence ID" value="MFD2463783.1"/>
    <property type="molecule type" value="Genomic_DNA"/>
</dbReference>
<feature type="transmembrane region" description="Helical" evidence="6">
    <location>
        <begin position="44"/>
        <end position="69"/>
    </location>
</feature>
<evidence type="ECO:0000256" key="1">
    <source>
        <dbReference type="ARBA" id="ARBA00004141"/>
    </source>
</evidence>
<proteinExistence type="predicted"/>
<evidence type="ECO:0000256" key="4">
    <source>
        <dbReference type="ARBA" id="ARBA00023136"/>
    </source>
</evidence>
<dbReference type="InterPro" id="IPR002293">
    <property type="entry name" value="AA/rel_permease1"/>
</dbReference>
<gene>
    <name evidence="7" type="ORF">ACFSYJ_34565</name>
</gene>
<dbReference type="PANTHER" id="PTHR11785">
    <property type="entry name" value="AMINO ACID TRANSPORTER"/>
    <property type="match status" value="1"/>
</dbReference>
<dbReference type="RefSeq" id="WP_345386453.1">
    <property type="nucleotide sequence ID" value="NZ_BAABHG010000001.1"/>
</dbReference>
<feature type="transmembrane region" description="Helical" evidence="6">
    <location>
        <begin position="378"/>
        <end position="400"/>
    </location>
</feature>
<dbReference type="InterPro" id="IPR050598">
    <property type="entry name" value="AminoAcid_Transporter"/>
</dbReference>
<dbReference type="Gene3D" id="1.20.1740.10">
    <property type="entry name" value="Amino acid/polyamine transporter I"/>
    <property type="match status" value="1"/>
</dbReference>
<dbReference type="Proteomes" id="UP001597419">
    <property type="component" value="Unassembled WGS sequence"/>
</dbReference>
<feature type="transmembrane region" description="Helical" evidence="6">
    <location>
        <begin position="257"/>
        <end position="279"/>
    </location>
</feature>
<dbReference type="Pfam" id="PF13520">
    <property type="entry name" value="AA_permease_2"/>
    <property type="match status" value="1"/>
</dbReference>
<feature type="transmembrane region" description="Helical" evidence="6">
    <location>
        <begin position="350"/>
        <end position="372"/>
    </location>
</feature>